<dbReference type="OrthoDB" id="9812295at2"/>
<dbReference type="Pfam" id="PF13474">
    <property type="entry name" value="SnoaL_3"/>
    <property type="match status" value="1"/>
</dbReference>
<proteinExistence type="predicted"/>
<dbReference type="Gene3D" id="3.10.450.50">
    <property type="match status" value="1"/>
</dbReference>
<comment type="caution">
    <text evidence="2">The sequence shown here is derived from an EMBL/GenBank/DDBJ whole genome shotgun (WGS) entry which is preliminary data.</text>
</comment>
<keyword evidence="3" id="KW-1185">Reference proteome</keyword>
<organism evidence="2 3">
    <name type="scientific">Denitrobaculum tricleocarpae</name>
    <dbReference type="NCBI Taxonomy" id="2591009"/>
    <lineage>
        <taxon>Bacteria</taxon>
        <taxon>Pseudomonadati</taxon>
        <taxon>Pseudomonadota</taxon>
        <taxon>Alphaproteobacteria</taxon>
        <taxon>Rhodospirillales</taxon>
        <taxon>Rhodospirillaceae</taxon>
        <taxon>Denitrobaculum</taxon>
    </lineage>
</organism>
<evidence type="ECO:0000259" key="1">
    <source>
        <dbReference type="Pfam" id="PF13474"/>
    </source>
</evidence>
<sequence>MTENKDEIIALCQTLDRAHHDKDAQAIAGCYAPDAVIYSLAPPLGERGLDRRGLDAWLATWDGPIRIDAQDMELSVTEGLAYSSALNRIRGTKTDGEEVDVWFRTTMCFRKTGEGWRIVHDHSSVPFYMDGSTRAAVDLRP</sequence>
<dbReference type="AlphaFoldDB" id="A0A545TPN8"/>
<feature type="domain" description="SnoaL-like" evidence="1">
    <location>
        <begin position="10"/>
        <end position="127"/>
    </location>
</feature>
<reference evidence="2 3" key="1">
    <citation type="submission" date="2019-06" db="EMBL/GenBank/DDBJ databases">
        <title>Whole genome sequence for Rhodospirillaceae sp. R148.</title>
        <authorList>
            <person name="Wang G."/>
        </authorList>
    </citation>
    <scope>NUCLEOTIDE SEQUENCE [LARGE SCALE GENOMIC DNA]</scope>
    <source>
        <strain evidence="2 3">R148</strain>
    </source>
</reference>
<dbReference type="Proteomes" id="UP000315252">
    <property type="component" value="Unassembled WGS sequence"/>
</dbReference>
<dbReference type="InterPro" id="IPR032710">
    <property type="entry name" value="NTF2-like_dom_sf"/>
</dbReference>
<dbReference type="RefSeq" id="WP_142897409.1">
    <property type="nucleotide sequence ID" value="NZ_ML660056.1"/>
</dbReference>
<protein>
    <submittedName>
        <fullName evidence="2">DUF4440 domain-containing protein</fullName>
    </submittedName>
</protein>
<dbReference type="EMBL" id="VHSH01000005">
    <property type="protein sequence ID" value="TQV79185.1"/>
    <property type="molecule type" value="Genomic_DNA"/>
</dbReference>
<name>A0A545TPN8_9PROT</name>
<evidence type="ECO:0000313" key="3">
    <source>
        <dbReference type="Proteomes" id="UP000315252"/>
    </source>
</evidence>
<dbReference type="SUPFAM" id="SSF54427">
    <property type="entry name" value="NTF2-like"/>
    <property type="match status" value="1"/>
</dbReference>
<accession>A0A545TPN8</accession>
<evidence type="ECO:0000313" key="2">
    <source>
        <dbReference type="EMBL" id="TQV79185.1"/>
    </source>
</evidence>
<dbReference type="InterPro" id="IPR037401">
    <property type="entry name" value="SnoaL-like"/>
</dbReference>
<gene>
    <name evidence="2" type="ORF">FKG95_16105</name>
</gene>